<evidence type="ECO:0000259" key="1">
    <source>
        <dbReference type="PROSITE" id="PS52002"/>
    </source>
</evidence>
<dbReference type="GO" id="GO:0031417">
    <property type="term" value="C:NatC complex"/>
    <property type="evidence" value="ECO:0007669"/>
    <property type="project" value="InterPro"/>
</dbReference>
<dbReference type="Pfam" id="PF01423">
    <property type="entry name" value="LSM"/>
    <property type="match status" value="1"/>
</dbReference>
<dbReference type="InterPro" id="IPR047575">
    <property type="entry name" value="Sm"/>
</dbReference>
<dbReference type="AlphaFoldDB" id="C5K6D4"/>
<dbReference type="InParanoid" id="C5K6D4"/>
<gene>
    <name evidence="2" type="ORF">Pmar_PMAR006746</name>
</gene>
<dbReference type="InterPro" id="IPR010920">
    <property type="entry name" value="LSM_dom_sf"/>
</dbReference>
<keyword evidence="3" id="KW-1185">Reference proteome</keyword>
<organism evidence="3">
    <name type="scientific">Perkinsus marinus (strain ATCC 50983 / TXsc)</name>
    <dbReference type="NCBI Taxonomy" id="423536"/>
    <lineage>
        <taxon>Eukaryota</taxon>
        <taxon>Sar</taxon>
        <taxon>Alveolata</taxon>
        <taxon>Perkinsozoa</taxon>
        <taxon>Perkinsea</taxon>
        <taxon>Perkinsida</taxon>
        <taxon>Perkinsidae</taxon>
        <taxon>Perkinsus</taxon>
    </lineage>
</organism>
<dbReference type="PANTHER" id="PTHR10701:SF5">
    <property type="entry name" value="N-ALPHA-ACETYLTRANSFERASE 38, NATC AUXILIARY SUBUNIT"/>
    <property type="match status" value="1"/>
</dbReference>
<feature type="domain" description="Sm" evidence="1">
    <location>
        <begin position="8"/>
        <end position="92"/>
    </location>
</feature>
<dbReference type="SUPFAM" id="SSF50182">
    <property type="entry name" value="Sm-like ribonucleoproteins"/>
    <property type="match status" value="1"/>
</dbReference>
<protein>
    <recommendedName>
        <fullName evidence="1">Sm domain-containing protein</fullName>
    </recommendedName>
</protein>
<dbReference type="OMA" id="LYCIDDK"/>
<evidence type="ECO:0000313" key="3">
    <source>
        <dbReference type="Proteomes" id="UP000007800"/>
    </source>
</evidence>
<dbReference type="Proteomes" id="UP000007800">
    <property type="component" value="Unassembled WGS sequence"/>
</dbReference>
<dbReference type="OrthoDB" id="2020720at2759"/>
<dbReference type="EMBL" id="GG670888">
    <property type="protein sequence ID" value="EER19854.1"/>
    <property type="molecule type" value="Genomic_DNA"/>
</dbReference>
<dbReference type="InterPro" id="IPR001163">
    <property type="entry name" value="Sm_dom_euk/arc"/>
</dbReference>
<evidence type="ECO:0000313" key="2">
    <source>
        <dbReference type="EMBL" id="EER19854.1"/>
    </source>
</evidence>
<accession>C5K6D4</accession>
<sequence length="95" mass="10367">MSSSTPASTTDLLSSLLHKPLRITLTDGREITGRLYCIDDKKNIVLRNAVERRKGNEVTPLTIGLKSSSTRSIGMVMIPGKDAVKIEGLKKDISQ</sequence>
<dbReference type="SMART" id="SM00651">
    <property type="entry name" value="Sm"/>
    <property type="match status" value="1"/>
</dbReference>
<reference evidence="2 3" key="1">
    <citation type="submission" date="2008-07" db="EMBL/GenBank/DDBJ databases">
        <authorList>
            <person name="El-Sayed N."/>
            <person name="Caler E."/>
            <person name="Inman J."/>
            <person name="Amedeo P."/>
            <person name="Hass B."/>
            <person name="Wortman J."/>
        </authorList>
    </citation>
    <scope>NUCLEOTIDE SEQUENCE [LARGE SCALE GENOMIC DNA]</scope>
    <source>
        <strain evidence="3">ATCC 50983 / TXsc</strain>
    </source>
</reference>
<dbReference type="GeneID" id="9058365"/>
<dbReference type="RefSeq" id="XP_002788058.1">
    <property type="nucleotide sequence ID" value="XM_002788012.1"/>
</dbReference>
<dbReference type="CDD" id="cd06168">
    <property type="entry name" value="LSMD1"/>
    <property type="match status" value="1"/>
</dbReference>
<dbReference type="PANTHER" id="PTHR10701">
    <property type="entry name" value="SMALL NUCLEAR RIBONUCLEOPROTEIN-ASSOCIATED PROTEIN B AND N"/>
    <property type="match status" value="1"/>
</dbReference>
<dbReference type="Gene3D" id="2.30.30.100">
    <property type="match status" value="1"/>
</dbReference>
<name>C5K6D4_PERM5</name>
<dbReference type="GO" id="GO:0003723">
    <property type="term" value="F:RNA binding"/>
    <property type="evidence" value="ECO:0007669"/>
    <property type="project" value="InterPro"/>
</dbReference>
<dbReference type="InterPro" id="IPR034110">
    <property type="entry name" value="LSMD1_Sm"/>
</dbReference>
<dbReference type="InterPro" id="IPR050914">
    <property type="entry name" value="snRNP_SmB/NAA38-like"/>
</dbReference>
<proteinExistence type="predicted"/>
<dbReference type="PROSITE" id="PS52002">
    <property type="entry name" value="SM"/>
    <property type="match status" value="1"/>
</dbReference>